<feature type="domain" description="RNA polymerase sigma-70 region 2" evidence="6">
    <location>
        <begin position="29"/>
        <end position="95"/>
    </location>
</feature>
<dbReference type="PANTHER" id="PTHR43133">
    <property type="entry name" value="RNA POLYMERASE ECF-TYPE SIGMA FACTO"/>
    <property type="match status" value="1"/>
</dbReference>
<keyword evidence="3" id="KW-0731">Sigma factor</keyword>
<comment type="caution">
    <text evidence="8">The sequence shown here is derived from an EMBL/GenBank/DDBJ whole genome shotgun (WGS) entry which is preliminary data.</text>
</comment>
<gene>
    <name evidence="8" type="ORF">BDZ31_001484</name>
</gene>
<evidence type="ECO:0000259" key="6">
    <source>
        <dbReference type="Pfam" id="PF04542"/>
    </source>
</evidence>
<evidence type="ECO:0000256" key="2">
    <source>
        <dbReference type="ARBA" id="ARBA00023015"/>
    </source>
</evidence>
<evidence type="ECO:0000313" key="9">
    <source>
        <dbReference type="Proteomes" id="UP000585272"/>
    </source>
</evidence>
<evidence type="ECO:0000256" key="3">
    <source>
        <dbReference type="ARBA" id="ARBA00023082"/>
    </source>
</evidence>
<evidence type="ECO:0000256" key="1">
    <source>
        <dbReference type="ARBA" id="ARBA00010641"/>
    </source>
</evidence>
<feature type="domain" description="RNA polymerase sigma factor 70 region 4 type 2" evidence="7">
    <location>
        <begin position="135"/>
        <end position="182"/>
    </location>
</feature>
<dbReference type="Pfam" id="PF04542">
    <property type="entry name" value="Sigma70_r2"/>
    <property type="match status" value="1"/>
</dbReference>
<keyword evidence="4" id="KW-0238">DNA-binding</keyword>
<dbReference type="NCBIfam" id="TIGR02937">
    <property type="entry name" value="sigma70-ECF"/>
    <property type="match status" value="1"/>
</dbReference>
<dbReference type="AlphaFoldDB" id="A0A840ICF6"/>
<name>A0A840ICF6_9ACTN</name>
<dbReference type="Pfam" id="PF08281">
    <property type="entry name" value="Sigma70_r4_2"/>
    <property type="match status" value="1"/>
</dbReference>
<dbReference type="RefSeq" id="WP_183340474.1">
    <property type="nucleotide sequence ID" value="NZ_JACHNU010000001.1"/>
</dbReference>
<comment type="similarity">
    <text evidence="1">Belongs to the sigma-70 factor family. ECF subfamily.</text>
</comment>
<evidence type="ECO:0000313" key="8">
    <source>
        <dbReference type="EMBL" id="MBB4661911.1"/>
    </source>
</evidence>
<dbReference type="InterPro" id="IPR013325">
    <property type="entry name" value="RNA_pol_sigma_r2"/>
</dbReference>
<sequence>MDTGRQGVEESDGELLRDCAERPEAFARLYRRHVDALLRYLVARTGRPELAADVCAETFARALERADRYDPARGPGRAWLFTIAGSVLVDGARRGRVEARARRRLGMPPRELTDADIERIEELVDAGRGLDPAALVADLPADQRDAVLARIVEERPYAEIAADLEVSEAVVRQRVSRGLATLRARIGEGR</sequence>
<dbReference type="InterPro" id="IPR014284">
    <property type="entry name" value="RNA_pol_sigma-70_dom"/>
</dbReference>
<dbReference type="InterPro" id="IPR013249">
    <property type="entry name" value="RNA_pol_sigma70_r4_t2"/>
</dbReference>
<organism evidence="8 9">
    <name type="scientific">Conexibacter arvalis</name>
    <dbReference type="NCBI Taxonomy" id="912552"/>
    <lineage>
        <taxon>Bacteria</taxon>
        <taxon>Bacillati</taxon>
        <taxon>Actinomycetota</taxon>
        <taxon>Thermoleophilia</taxon>
        <taxon>Solirubrobacterales</taxon>
        <taxon>Conexibacteraceae</taxon>
        <taxon>Conexibacter</taxon>
    </lineage>
</organism>
<dbReference type="Gene3D" id="1.10.1740.10">
    <property type="match status" value="1"/>
</dbReference>
<protein>
    <submittedName>
        <fullName evidence="8">RNA polymerase sigma-70 factor (ECF subfamily)</fullName>
    </submittedName>
</protein>
<dbReference type="SUPFAM" id="SSF88659">
    <property type="entry name" value="Sigma3 and sigma4 domains of RNA polymerase sigma factors"/>
    <property type="match status" value="1"/>
</dbReference>
<dbReference type="InterPro" id="IPR007627">
    <property type="entry name" value="RNA_pol_sigma70_r2"/>
</dbReference>
<evidence type="ECO:0000259" key="7">
    <source>
        <dbReference type="Pfam" id="PF08281"/>
    </source>
</evidence>
<keyword evidence="2" id="KW-0805">Transcription regulation</keyword>
<dbReference type="Gene3D" id="1.10.10.10">
    <property type="entry name" value="Winged helix-like DNA-binding domain superfamily/Winged helix DNA-binding domain"/>
    <property type="match status" value="1"/>
</dbReference>
<proteinExistence type="inferred from homology"/>
<evidence type="ECO:0000256" key="4">
    <source>
        <dbReference type="ARBA" id="ARBA00023125"/>
    </source>
</evidence>
<dbReference type="InterPro" id="IPR039425">
    <property type="entry name" value="RNA_pol_sigma-70-like"/>
</dbReference>
<dbReference type="Proteomes" id="UP000585272">
    <property type="component" value="Unassembled WGS sequence"/>
</dbReference>
<dbReference type="SUPFAM" id="SSF88946">
    <property type="entry name" value="Sigma2 domain of RNA polymerase sigma factors"/>
    <property type="match status" value="1"/>
</dbReference>
<dbReference type="InterPro" id="IPR036388">
    <property type="entry name" value="WH-like_DNA-bd_sf"/>
</dbReference>
<dbReference type="InterPro" id="IPR013324">
    <property type="entry name" value="RNA_pol_sigma_r3/r4-like"/>
</dbReference>
<keyword evidence="9" id="KW-1185">Reference proteome</keyword>
<reference evidence="8 9" key="1">
    <citation type="submission" date="2020-08" db="EMBL/GenBank/DDBJ databases">
        <title>Genomic Encyclopedia of Archaeal and Bacterial Type Strains, Phase II (KMG-II): from individual species to whole genera.</title>
        <authorList>
            <person name="Goeker M."/>
        </authorList>
    </citation>
    <scope>NUCLEOTIDE SEQUENCE [LARGE SCALE GENOMIC DNA]</scope>
    <source>
        <strain evidence="8 9">DSM 23288</strain>
    </source>
</reference>
<accession>A0A840ICF6</accession>
<dbReference type="GO" id="GO:0003677">
    <property type="term" value="F:DNA binding"/>
    <property type="evidence" value="ECO:0007669"/>
    <property type="project" value="UniProtKB-KW"/>
</dbReference>
<dbReference type="GO" id="GO:0006352">
    <property type="term" value="P:DNA-templated transcription initiation"/>
    <property type="evidence" value="ECO:0007669"/>
    <property type="project" value="InterPro"/>
</dbReference>
<dbReference type="GO" id="GO:0016987">
    <property type="term" value="F:sigma factor activity"/>
    <property type="evidence" value="ECO:0007669"/>
    <property type="project" value="UniProtKB-KW"/>
</dbReference>
<dbReference type="PANTHER" id="PTHR43133:SF8">
    <property type="entry name" value="RNA POLYMERASE SIGMA FACTOR HI_1459-RELATED"/>
    <property type="match status" value="1"/>
</dbReference>
<evidence type="ECO:0000256" key="5">
    <source>
        <dbReference type="ARBA" id="ARBA00023163"/>
    </source>
</evidence>
<keyword evidence="5" id="KW-0804">Transcription</keyword>
<dbReference type="EMBL" id="JACHNU010000001">
    <property type="protein sequence ID" value="MBB4661911.1"/>
    <property type="molecule type" value="Genomic_DNA"/>
</dbReference>